<dbReference type="AlphaFoldDB" id="A0A9D2CBL3"/>
<organism evidence="3 4">
    <name type="scientific">Candidatus Agrococcus pullicola</name>
    <dbReference type="NCBI Taxonomy" id="2838429"/>
    <lineage>
        <taxon>Bacteria</taxon>
        <taxon>Bacillati</taxon>
        <taxon>Actinomycetota</taxon>
        <taxon>Actinomycetes</taxon>
        <taxon>Micrococcales</taxon>
        <taxon>Microbacteriaceae</taxon>
        <taxon>Agrococcus</taxon>
    </lineage>
</organism>
<comment type="similarity">
    <text evidence="1">Belongs to the bacterial solute-binding protein 8 family.</text>
</comment>
<gene>
    <name evidence="3" type="ORF">H9830_15200</name>
</gene>
<dbReference type="InterPro" id="IPR002491">
    <property type="entry name" value="ABC_transptr_periplasmic_BD"/>
</dbReference>
<protein>
    <submittedName>
        <fullName evidence="3">ABC transporter substrate-binding protein</fullName>
    </submittedName>
</protein>
<dbReference type="PANTHER" id="PTHR30535">
    <property type="entry name" value="VITAMIN B12-BINDING PROTEIN"/>
    <property type="match status" value="1"/>
</dbReference>
<dbReference type="InterPro" id="IPR050902">
    <property type="entry name" value="ABC_Transporter_SBP"/>
</dbReference>
<reference evidence="3" key="2">
    <citation type="submission" date="2021-04" db="EMBL/GenBank/DDBJ databases">
        <authorList>
            <person name="Gilroy R."/>
        </authorList>
    </citation>
    <scope>NUCLEOTIDE SEQUENCE</scope>
    <source>
        <strain evidence="3">ChiGjej1B1-98</strain>
    </source>
</reference>
<feature type="domain" description="Fe/B12 periplasmic-binding" evidence="2">
    <location>
        <begin position="73"/>
        <end position="339"/>
    </location>
</feature>
<accession>A0A9D2CBL3</accession>
<sequence length="370" mass="39810">MTLPLRFAGDRTPGSTPLVSRKRAQGAIALLAASAIALTGCGTVTVDADEVDEIITVIDDQGREVDIEGPVERAIVLNSYGNEFVRAIGAGDTVVGVDRTSLDRLPYLDIEESDIIAEGLDQLNYEAIAELNPDVVVLPRNAVWQEASTQLEAFDIPVVVATAWDYAAFEDTVRLLGEIFDAQEGAEQLLGFNAEIHGLLDERLEGVEPVSVYFETAEPYLTVLPGSGFHAMIEAAGGDNVFADVSGGDVQEEITVDPAEVVTRAPDVIFHEFNPSFTPVDQFGDLASGVHSRPGFASIPAVQNGEVYIANGWATSASAKAIGALYLATWLHPEQFEDVDPDAYLERWVTEFQQAEFTGADDYVQGPFEG</sequence>
<dbReference type="Gene3D" id="3.40.50.1980">
    <property type="entry name" value="Nitrogenase molybdenum iron protein domain"/>
    <property type="match status" value="2"/>
</dbReference>
<evidence type="ECO:0000313" key="4">
    <source>
        <dbReference type="Proteomes" id="UP000824005"/>
    </source>
</evidence>
<evidence type="ECO:0000256" key="1">
    <source>
        <dbReference type="ARBA" id="ARBA00008814"/>
    </source>
</evidence>
<dbReference type="SUPFAM" id="SSF53807">
    <property type="entry name" value="Helical backbone' metal receptor"/>
    <property type="match status" value="1"/>
</dbReference>
<dbReference type="Pfam" id="PF01497">
    <property type="entry name" value="Peripla_BP_2"/>
    <property type="match status" value="1"/>
</dbReference>
<dbReference type="Proteomes" id="UP000824005">
    <property type="component" value="Unassembled WGS sequence"/>
</dbReference>
<evidence type="ECO:0000313" key="3">
    <source>
        <dbReference type="EMBL" id="HIY67610.1"/>
    </source>
</evidence>
<evidence type="ECO:0000259" key="2">
    <source>
        <dbReference type="PROSITE" id="PS50983"/>
    </source>
</evidence>
<dbReference type="PANTHER" id="PTHR30535:SF34">
    <property type="entry name" value="MOLYBDATE-BINDING PROTEIN MOLA"/>
    <property type="match status" value="1"/>
</dbReference>
<name>A0A9D2CBL3_9MICO</name>
<comment type="caution">
    <text evidence="3">The sequence shown here is derived from an EMBL/GenBank/DDBJ whole genome shotgun (WGS) entry which is preliminary data.</text>
</comment>
<proteinExistence type="inferred from homology"/>
<dbReference type="PROSITE" id="PS50983">
    <property type="entry name" value="FE_B12_PBP"/>
    <property type="match status" value="1"/>
</dbReference>
<reference evidence="3" key="1">
    <citation type="journal article" date="2021" name="PeerJ">
        <title>Extensive microbial diversity within the chicken gut microbiome revealed by metagenomics and culture.</title>
        <authorList>
            <person name="Gilroy R."/>
            <person name="Ravi A."/>
            <person name="Getino M."/>
            <person name="Pursley I."/>
            <person name="Horton D.L."/>
            <person name="Alikhan N.F."/>
            <person name="Baker D."/>
            <person name="Gharbi K."/>
            <person name="Hall N."/>
            <person name="Watson M."/>
            <person name="Adriaenssens E.M."/>
            <person name="Foster-Nyarko E."/>
            <person name="Jarju S."/>
            <person name="Secka A."/>
            <person name="Antonio M."/>
            <person name="Oren A."/>
            <person name="Chaudhuri R.R."/>
            <person name="La Ragione R."/>
            <person name="Hildebrand F."/>
            <person name="Pallen M.J."/>
        </authorList>
    </citation>
    <scope>NUCLEOTIDE SEQUENCE</scope>
    <source>
        <strain evidence="3">ChiGjej1B1-98</strain>
    </source>
</reference>
<dbReference type="EMBL" id="DXDC01000463">
    <property type="protein sequence ID" value="HIY67610.1"/>
    <property type="molecule type" value="Genomic_DNA"/>
</dbReference>